<reference evidence="3 4" key="1">
    <citation type="submission" date="2019-09" db="EMBL/GenBank/DDBJ databases">
        <authorList>
            <person name="Ou C."/>
        </authorList>
    </citation>
    <scope>NUCLEOTIDE SEQUENCE [LARGE SCALE GENOMIC DNA]</scope>
    <source>
        <strain evidence="3">S2</strain>
        <tissue evidence="3">Leaf</tissue>
    </source>
</reference>
<dbReference type="AlphaFoldDB" id="A0A5N5FKF5"/>
<evidence type="ECO:0000313" key="3">
    <source>
        <dbReference type="EMBL" id="KAB2603616.1"/>
    </source>
</evidence>
<dbReference type="Pfam" id="PF00385">
    <property type="entry name" value="Chromo"/>
    <property type="match status" value="1"/>
</dbReference>
<dbReference type="InterPro" id="IPR023780">
    <property type="entry name" value="Chromo_domain"/>
</dbReference>
<dbReference type="InterPro" id="IPR056924">
    <property type="entry name" value="SH3_Tf2-1"/>
</dbReference>
<feature type="domain" description="Chromo" evidence="1">
    <location>
        <begin position="108"/>
        <end position="149"/>
    </location>
</feature>
<name>A0A5N5FKF5_9ROSA</name>
<sequence>MKQHADKHRSERSFEVGDMVFLRLVPYQHQSLAKHPFHKLQPRFYGPFKVLQKIGSVAYKIDLPATSKLHLVFHVSCLKKQLGSAIIPAIPLPVATEDGLLEDYPLAILRRRLTGQGSSSTTEVLVHWKHRPKEEATWENYADFVNRFPAFQP</sequence>
<reference evidence="3 4" key="3">
    <citation type="submission" date="2019-11" db="EMBL/GenBank/DDBJ databases">
        <title>A de novo genome assembly of a pear dwarfing rootstock.</title>
        <authorList>
            <person name="Wang F."/>
            <person name="Wang J."/>
            <person name="Li S."/>
            <person name="Zhang Y."/>
            <person name="Fang M."/>
            <person name="Ma L."/>
            <person name="Zhao Y."/>
            <person name="Jiang S."/>
        </authorList>
    </citation>
    <scope>NUCLEOTIDE SEQUENCE [LARGE SCALE GENOMIC DNA]</scope>
    <source>
        <strain evidence="3">S2</strain>
        <tissue evidence="3">Leaf</tissue>
    </source>
</reference>
<comment type="caution">
    <text evidence="3">The sequence shown here is derived from an EMBL/GenBank/DDBJ whole genome shotgun (WGS) entry which is preliminary data.</text>
</comment>
<evidence type="ECO:0000259" key="1">
    <source>
        <dbReference type="Pfam" id="PF00385"/>
    </source>
</evidence>
<gene>
    <name evidence="3" type="ORF">D8674_004621</name>
</gene>
<evidence type="ECO:0000259" key="2">
    <source>
        <dbReference type="Pfam" id="PF24626"/>
    </source>
</evidence>
<feature type="domain" description="Tf2-1-like SH3-like" evidence="2">
    <location>
        <begin position="17"/>
        <end position="80"/>
    </location>
</feature>
<evidence type="ECO:0000313" key="4">
    <source>
        <dbReference type="Proteomes" id="UP000327157"/>
    </source>
</evidence>
<dbReference type="Proteomes" id="UP000327157">
    <property type="component" value="Chromosome 10"/>
</dbReference>
<evidence type="ECO:0008006" key="5">
    <source>
        <dbReference type="Google" id="ProtNLM"/>
    </source>
</evidence>
<dbReference type="Gene3D" id="2.40.50.40">
    <property type="match status" value="1"/>
</dbReference>
<dbReference type="PANTHER" id="PTHR46148">
    <property type="entry name" value="CHROMO DOMAIN-CONTAINING PROTEIN"/>
    <property type="match status" value="1"/>
</dbReference>
<dbReference type="SUPFAM" id="SSF54160">
    <property type="entry name" value="Chromo domain-like"/>
    <property type="match status" value="1"/>
</dbReference>
<proteinExistence type="predicted"/>
<protein>
    <recommendedName>
        <fullName evidence="5">Chromo domain-containing protein</fullName>
    </recommendedName>
</protein>
<accession>A0A5N5FKF5</accession>
<dbReference type="InterPro" id="IPR016197">
    <property type="entry name" value="Chromo-like_dom_sf"/>
</dbReference>
<organism evidence="3 4">
    <name type="scientific">Pyrus ussuriensis x Pyrus communis</name>
    <dbReference type="NCBI Taxonomy" id="2448454"/>
    <lineage>
        <taxon>Eukaryota</taxon>
        <taxon>Viridiplantae</taxon>
        <taxon>Streptophyta</taxon>
        <taxon>Embryophyta</taxon>
        <taxon>Tracheophyta</taxon>
        <taxon>Spermatophyta</taxon>
        <taxon>Magnoliopsida</taxon>
        <taxon>eudicotyledons</taxon>
        <taxon>Gunneridae</taxon>
        <taxon>Pentapetalae</taxon>
        <taxon>rosids</taxon>
        <taxon>fabids</taxon>
        <taxon>Rosales</taxon>
        <taxon>Rosaceae</taxon>
        <taxon>Amygdaloideae</taxon>
        <taxon>Maleae</taxon>
        <taxon>Pyrus</taxon>
    </lineage>
</organism>
<dbReference type="EMBL" id="SMOL01000695">
    <property type="protein sequence ID" value="KAB2603616.1"/>
    <property type="molecule type" value="Genomic_DNA"/>
</dbReference>
<dbReference type="Pfam" id="PF24626">
    <property type="entry name" value="SH3_Tf2-1"/>
    <property type="match status" value="1"/>
</dbReference>
<dbReference type="OrthoDB" id="1164800at2759"/>
<reference evidence="4" key="2">
    <citation type="submission" date="2019-10" db="EMBL/GenBank/DDBJ databases">
        <title>A de novo genome assembly of a pear dwarfing rootstock.</title>
        <authorList>
            <person name="Wang F."/>
            <person name="Wang J."/>
            <person name="Li S."/>
            <person name="Zhang Y."/>
            <person name="Fang M."/>
            <person name="Ma L."/>
            <person name="Zhao Y."/>
            <person name="Jiang S."/>
        </authorList>
    </citation>
    <scope>NUCLEOTIDE SEQUENCE [LARGE SCALE GENOMIC DNA]</scope>
</reference>
<dbReference type="PANTHER" id="PTHR46148:SF52">
    <property type="entry name" value="OS04G0603800 PROTEIN"/>
    <property type="match status" value="1"/>
</dbReference>
<keyword evidence="4" id="KW-1185">Reference proteome</keyword>